<organism evidence="1 2">
    <name type="scientific">Phytophthora cactorum</name>
    <dbReference type="NCBI Taxonomy" id="29920"/>
    <lineage>
        <taxon>Eukaryota</taxon>
        <taxon>Sar</taxon>
        <taxon>Stramenopiles</taxon>
        <taxon>Oomycota</taxon>
        <taxon>Peronosporomycetes</taxon>
        <taxon>Peronosporales</taxon>
        <taxon>Peronosporaceae</taxon>
        <taxon>Phytophthora</taxon>
    </lineage>
</organism>
<comment type="caution">
    <text evidence="1">The sequence shown here is derived from an EMBL/GenBank/DDBJ whole genome shotgun (WGS) entry which is preliminary data.</text>
</comment>
<feature type="non-terminal residue" evidence="1">
    <location>
        <position position="1"/>
    </location>
</feature>
<sequence length="52" mass="6010">HRCGVRGCHPPKGRKYTVLPCAPNSLQLNHRLTRSKEGRIMYSYFLLLKDVV</sequence>
<evidence type="ECO:0000313" key="2">
    <source>
        <dbReference type="Proteomes" id="UP000688947"/>
    </source>
</evidence>
<protein>
    <submittedName>
        <fullName evidence="1">Uncharacterized protein</fullName>
    </submittedName>
</protein>
<proteinExistence type="predicted"/>
<reference evidence="1" key="1">
    <citation type="submission" date="2021-01" db="EMBL/GenBank/DDBJ databases">
        <title>Phytophthora aleatoria, a newly-described species from Pinus radiata is distinct from Phytophthora cactorum isolates based on comparative genomics.</title>
        <authorList>
            <person name="Mcdougal R."/>
            <person name="Panda P."/>
            <person name="Williams N."/>
            <person name="Studholme D.J."/>
        </authorList>
    </citation>
    <scope>NUCLEOTIDE SEQUENCE</scope>
    <source>
        <strain evidence="1">NZFS 3830</strain>
    </source>
</reference>
<dbReference type="AlphaFoldDB" id="A0A8T1TTT1"/>
<dbReference type="EMBL" id="JAENGZ010001334">
    <property type="protein sequence ID" value="KAG6948751.1"/>
    <property type="molecule type" value="Genomic_DNA"/>
</dbReference>
<accession>A0A8T1TTT1</accession>
<gene>
    <name evidence="1" type="ORF">JG687_00015274</name>
</gene>
<evidence type="ECO:0000313" key="1">
    <source>
        <dbReference type="EMBL" id="KAG6948751.1"/>
    </source>
</evidence>
<name>A0A8T1TTT1_9STRA</name>
<dbReference type="Proteomes" id="UP000688947">
    <property type="component" value="Unassembled WGS sequence"/>
</dbReference>